<dbReference type="GO" id="GO:0008270">
    <property type="term" value="F:zinc ion binding"/>
    <property type="evidence" value="ECO:0007669"/>
    <property type="project" value="UniProtKB-KW"/>
</dbReference>
<evidence type="ECO:0000256" key="3">
    <source>
        <dbReference type="SAM" id="MobiDB-lite"/>
    </source>
</evidence>
<evidence type="ECO:0000256" key="2">
    <source>
        <dbReference type="SAM" id="Coils"/>
    </source>
</evidence>
<dbReference type="AlphaFoldDB" id="A0A9E7GPA6"/>
<dbReference type="OrthoDB" id="17687at2759"/>
<dbReference type="SMART" id="SM00164">
    <property type="entry name" value="TBC"/>
    <property type="match status" value="1"/>
</dbReference>
<feature type="coiled-coil region" evidence="2">
    <location>
        <begin position="661"/>
        <end position="767"/>
    </location>
</feature>
<dbReference type="PROSITE" id="PS01361">
    <property type="entry name" value="ZF_DOF_1"/>
    <property type="match status" value="1"/>
</dbReference>
<keyword evidence="1" id="KW-0862">Zinc</keyword>
<dbReference type="Proteomes" id="UP001055439">
    <property type="component" value="Chromosome 7"/>
</dbReference>
<protein>
    <submittedName>
        <fullName evidence="6">Zinc finger protein</fullName>
    </submittedName>
</protein>
<dbReference type="SUPFAM" id="SSF47923">
    <property type="entry name" value="Ypt/Rab-GAP domain of gyp1p"/>
    <property type="match status" value="2"/>
</dbReference>
<dbReference type="GO" id="GO:0005096">
    <property type="term" value="F:GTPase activator activity"/>
    <property type="evidence" value="ECO:0007669"/>
    <property type="project" value="TreeGrafter"/>
</dbReference>
<dbReference type="GO" id="GO:0005634">
    <property type="term" value="C:nucleus"/>
    <property type="evidence" value="ECO:0007669"/>
    <property type="project" value="UniProtKB-SubCell"/>
</dbReference>
<dbReference type="InterPro" id="IPR035969">
    <property type="entry name" value="Rab-GAP_TBC_sf"/>
</dbReference>
<keyword evidence="1" id="KW-0479">Metal-binding</keyword>
<keyword evidence="2" id="KW-0175">Coiled coil</keyword>
<dbReference type="PANTHER" id="PTHR47219:SF20">
    <property type="entry name" value="TBC1 DOMAIN FAMILY MEMBER 2B"/>
    <property type="match status" value="1"/>
</dbReference>
<dbReference type="PROSITE" id="PS50086">
    <property type="entry name" value="TBC_RABGAP"/>
    <property type="match status" value="1"/>
</dbReference>
<evidence type="ECO:0000259" key="4">
    <source>
        <dbReference type="PROSITE" id="PS50086"/>
    </source>
</evidence>
<dbReference type="PROSITE" id="PS50884">
    <property type="entry name" value="ZF_DOF_2"/>
    <property type="match status" value="1"/>
</dbReference>
<evidence type="ECO:0000256" key="1">
    <source>
        <dbReference type="PROSITE-ProRule" id="PRU00071"/>
    </source>
</evidence>
<feature type="region of interest" description="Disordered" evidence="3">
    <location>
        <begin position="98"/>
        <end position="145"/>
    </location>
</feature>
<organism evidence="6 7">
    <name type="scientific">Musa troglodytarum</name>
    <name type="common">fe'i banana</name>
    <dbReference type="NCBI Taxonomy" id="320322"/>
    <lineage>
        <taxon>Eukaryota</taxon>
        <taxon>Viridiplantae</taxon>
        <taxon>Streptophyta</taxon>
        <taxon>Embryophyta</taxon>
        <taxon>Tracheophyta</taxon>
        <taxon>Spermatophyta</taxon>
        <taxon>Magnoliopsida</taxon>
        <taxon>Liliopsida</taxon>
        <taxon>Zingiberales</taxon>
        <taxon>Musaceae</taxon>
        <taxon>Musa</taxon>
    </lineage>
</organism>
<dbReference type="InterPro" id="IPR000195">
    <property type="entry name" value="Rab-GAP-TBC_dom"/>
</dbReference>
<dbReference type="GO" id="GO:0031267">
    <property type="term" value="F:small GTPase binding"/>
    <property type="evidence" value="ECO:0007669"/>
    <property type="project" value="TreeGrafter"/>
</dbReference>
<evidence type="ECO:0000313" key="7">
    <source>
        <dbReference type="Proteomes" id="UP001055439"/>
    </source>
</evidence>
<keyword evidence="7" id="KW-1185">Reference proteome</keyword>
<dbReference type="InterPro" id="IPR050302">
    <property type="entry name" value="Rab_GAP_TBC_domain"/>
</dbReference>
<feature type="compositionally biased region" description="Acidic residues" evidence="3">
    <location>
        <begin position="129"/>
        <end position="142"/>
    </location>
</feature>
<keyword evidence="1" id="KW-0238">DNA-binding</keyword>
<dbReference type="Pfam" id="PF02701">
    <property type="entry name" value="Zn_ribbon_Dof"/>
    <property type="match status" value="1"/>
</dbReference>
<reference evidence="6" key="1">
    <citation type="submission" date="2022-05" db="EMBL/GenBank/DDBJ databases">
        <title>The Musa troglodytarum L. genome provides insights into the mechanism of non-climacteric behaviour and enrichment of carotenoids.</title>
        <authorList>
            <person name="Wang J."/>
        </authorList>
    </citation>
    <scope>NUCLEOTIDE SEQUENCE</scope>
    <source>
        <tissue evidence="6">Leaf</tissue>
    </source>
</reference>
<feature type="domain" description="Dof-type" evidence="5">
    <location>
        <begin position="1068"/>
        <end position="1122"/>
    </location>
</feature>
<dbReference type="PANTHER" id="PTHR47219">
    <property type="entry name" value="RAB GTPASE-ACTIVATING PROTEIN 1-LIKE"/>
    <property type="match status" value="1"/>
</dbReference>
<dbReference type="Gene3D" id="1.10.8.270">
    <property type="entry name" value="putative rabgap domain of human tbc1 domain family member 14 like domains"/>
    <property type="match status" value="1"/>
</dbReference>
<comment type="subcellular location">
    <subcellularLocation>
        <location evidence="1">Nucleus</location>
    </subcellularLocation>
</comment>
<dbReference type="GO" id="GO:0003677">
    <property type="term" value="F:DNA binding"/>
    <property type="evidence" value="ECO:0007669"/>
    <property type="project" value="UniProtKB-UniRule"/>
</dbReference>
<dbReference type="EMBL" id="CP097509">
    <property type="protein sequence ID" value="URE14838.1"/>
    <property type="molecule type" value="Genomic_DNA"/>
</dbReference>
<sequence>MSRAAALVSSASSLSGVCLLRVSLENDLAEMKGKSLPIIAFEHKRDAYGFAVRPQNVQRYREYANIYKARLPFLISPIILEEEEERVERWKDFLDRVVKSDGTPTDDKPTEENSVVLHSDASRVLEKDSEPDEPSECYDTEEVGSQKERRVHQVQIWSQTRPSLTVIEQMMSLRVKKENFPEGGEEGIKGSRKNLAPIKESKATEDSDDEFYDVERSDPVQELPSGNGRMVGMAGHGVPDDSDFPWKEELECLVHGGLPMALRGELWQAFVGVGARRLDGYYSSLLDQESKTDGKEIDALLIEADAVLKDDTESKPTLPQGIEKWMGQIEKDLPRTFPGHPALDDDGRNALRRLLTAYALHNPSVGYCQVMNFFAGLLLLLMPEENAFWTLMGIIDDYFDGYYSEEMIESQVDQLALEDLVRERFPKLGPSTSYFLLLFIVFKKLCCESSRLSRSAGGMDHRTLVPFHFHEYASLGKWSVLRVWDVLLFDGNREMLFRTALALLELYGPAIVTTKDAGDAITLVQSLAGSTFDSSQLVLTACVGYQTVNEMRLQELRNKHRPSVLGAMEERSKGVHVWSDSKGLATKLYGFNRDNGLLVSESKSEENAGDTKAIGDVHFMDSDFTKYDGSTTFDAELDSLPDLQEQATWLRVELCRLLEEKRSATLRAEELEIALMEMVKQDNRRLLSAKVEQLEQEVIELRQVLEDKQEQERAMLEVLMRVEQEQKVTEDARHFAEQDVVAQRHAVHVLQEKYEEAMFLLAQMEKRAVMAETMLEATLQYESSQLKALSSPRTPTADYSSVRTSQDSFQDVPARKINLLSRPFVLGWRDKNKGAQINPEESNDGKPRLVECVVRLMPCWRRSRINVEENQIQFGNAHMMMQIGNRGSLIRRKKQPAKRCSSEEFTEVRWRYTSHNGSVGPASISETHAGRKRQARAADVHYGIQTRDGGRRAFGHPCPNHPPCQFWRVIQHRLTHAGAERACAPDVPPPNRNDGLHALLASPVGNASSRSTSPRHPLELLLWACMEVPDARSQAMAGQQLGGLRLCPKNQPQQQERKLVRPEPEQALKCPRCASTNTKFCYYNNYSLSQPRHFCKGCRRYWTQGGSLRNVPVGGGCRKNKRSTASSRKAQDTDPIAADPTNDHPLPPPFFPPPLFHDLTLAFDGHGFLPDHVLNLDILRSGSVDTVNPSGSNDLCYGLGGVAGEDGLVRFEGGGLGDATARAVAGRKDMDEGEAKASMGLPWAAGVGSSWYGLISSSTTTTTTTTLGDAYAFF</sequence>
<feature type="domain" description="Rab-GAP TBC" evidence="4">
    <location>
        <begin position="257"/>
        <end position="491"/>
    </location>
</feature>
<evidence type="ECO:0000313" key="6">
    <source>
        <dbReference type="EMBL" id="URE14838.1"/>
    </source>
</evidence>
<dbReference type="Pfam" id="PF00566">
    <property type="entry name" value="RabGAP-TBC"/>
    <property type="match status" value="1"/>
</dbReference>
<evidence type="ECO:0000259" key="5">
    <source>
        <dbReference type="PROSITE" id="PS50884"/>
    </source>
</evidence>
<name>A0A9E7GPA6_9LILI</name>
<dbReference type="FunFam" id="1.10.8.270:FF:000018">
    <property type="entry name" value="Ypt/Rab-GAP domain of gyp1p superfamily protein"/>
    <property type="match status" value="1"/>
</dbReference>
<keyword evidence="1" id="KW-0863">Zinc-finger</keyword>
<dbReference type="InterPro" id="IPR003851">
    <property type="entry name" value="Znf_Dof"/>
</dbReference>
<accession>A0A9E7GPA6</accession>
<feature type="compositionally biased region" description="Basic and acidic residues" evidence="3">
    <location>
        <begin position="98"/>
        <end position="111"/>
    </location>
</feature>
<proteinExistence type="predicted"/>
<feature type="region of interest" description="Disordered" evidence="3">
    <location>
        <begin position="1113"/>
        <end position="1147"/>
    </location>
</feature>
<dbReference type="GO" id="GO:0006355">
    <property type="term" value="P:regulation of DNA-templated transcription"/>
    <property type="evidence" value="ECO:0007669"/>
    <property type="project" value="InterPro"/>
</dbReference>
<keyword evidence="1" id="KW-0539">Nucleus</keyword>
<dbReference type="Gene3D" id="1.10.472.80">
    <property type="entry name" value="Ypt/Rab-GAP domain of gyp1p, domain 3"/>
    <property type="match status" value="1"/>
</dbReference>
<gene>
    <name evidence="6" type="ORF">MUK42_12441</name>
</gene>